<dbReference type="EMBL" id="CADEPI010000251">
    <property type="protein sequence ID" value="CAB3381923.1"/>
    <property type="molecule type" value="Genomic_DNA"/>
</dbReference>
<dbReference type="Proteomes" id="UP000494165">
    <property type="component" value="Unassembled WGS sequence"/>
</dbReference>
<protein>
    <submittedName>
        <fullName evidence="1">Uncharacterized protein</fullName>
    </submittedName>
</protein>
<accession>A0A8S1DNS4</accession>
<organism evidence="1 2">
    <name type="scientific">Cloeon dipterum</name>
    <dbReference type="NCBI Taxonomy" id="197152"/>
    <lineage>
        <taxon>Eukaryota</taxon>
        <taxon>Metazoa</taxon>
        <taxon>Ecdysozoa</taxon>
        <taxon>Arthropoda</taxon>
        <taxon>Hexapoda</taxon>
        <taxon>Insecta</taxon>
        <taxon>Pterygota</taxon>
        <taxon>Palaeoptera</taxon>
        <taxon>Ephemeroptera</taxon>
        <taxon>Pisciforma</taxon>
        <taxon>Baetidae</taxon>
        <taxon>Cloeon</taxon>
    </lineage>
</organism>
<comment type="caution">
    <text evidence="1">The sequence shown here is derived from an EMBL/GenBank/DDBJ whole genome shotgun (WGS) entry which is preliminary data.</text>
</comment>
<keyword evidence="2" id="KW-1185">Reference proteome</keyword>
<dbReference type="AlphaFoldDB" id="A0A8S1DNS4"/>
<evidence type="ECO:0000313" key="1">
    <source>
        <dbReference type="EMBL" id="CAB3381923.1"/>
    </source>
</evidence>
<reference evidence="1 2" key="1">
    <citation type="submission" date="2020-04" db="EMBL/GenBank/DDBJ databases">
        <authorList>
            <person name="Alioto T."/>
            <person name="Alioto T."/>
            <person name="Gomez Garrido J."/>
        </authorList>
    </citation>
    <scope>NUCLEOTIDE SEQUENCE [LARGE SCALE GENOMIC DNA]</scope>
</reference>
<proteinExistence type="predicted"/>
<name>A0A8S1DNS4_9INSE</name>
<evidence type="ECO:0000313" key="2">
    <source>
        <dbReference type="Proteomes" id="UP000494165"/>
    </source>
</evidence>
<sequence>MGVDGRPSIPITLVGSGEGKTPTLFQQLKAEFDEYSEFDPYLNNKLKTHFPIFEYFDSTRRETVQFVPKTKILPTDLKVVNVRLLPRNSPVKKSEAERMTFPMFENIQIEVLGEPALNSPQQSQCYGHGSSVVQDETSTLVGEEELISMDTAIEIPTESQNLLVIQHHARSKTKETAISLKINDIPSLKLSQAVEKIVEDKRLMLNTAPFVREAGLHLLQLKPFPSKADYDTYITFLLINFPQLDVPQFAPNLKRMLTKFARNFRSRGGQHVADELRQRGALVKNPAVDKELLASASQSEQAKKKRKLTKETSELGPFEMMKTKIFNSAEIIKSLPLCTEERRSAVMSSDSVRQVIKLFPCMANFDVVRAEFYLVIEQAESAVRERFNLLIEHLQQLYNKPGETEADKLELLSELEKDLKLGPGTKPNPPNKYKADGPASVSYLSTDGAIVETYVLAEKIVVLSKSSPTALQVYEAIVGAYYAFSCHYPEVTVAGRVENTIGQTRRDVVGAVETDTILEKRATVTQTGSSSTSSKDIFGVEDIKLVRWLRSSMTKISVEKVDELVAT</sequence>
<gene>
    <name evidence="1" type="ORF">CLODIP_2_CD12997</name>
</gene>